<evidence type="ECO:0000256" key="2">
    <source>
        <dbReference type="ARBA" id="ARBA00022490"/>
    </source>
</evidence>
<dbReference type="InterPro" id="IPR011009">
    <property type="entry name" value="Kinase-like_dom_sf"/>
</dbReference>
<keyword evidence="11" id="KW-1185">Reference proteome</keyword>
<evidence type="ECO:0000259" key="9">
    <source>
        <dbReference type="Pfam" id="PF01636"/>
    </source>
</evidence>
<evidence type="ECO:0000256" key="4">
    <source>
        <dbReference type="ARBA" id="ARBA00022777"/>
    </source>
</evidence>
<proteinExistence type="predicted"/>
<dbReference type="InterPro" id="IPR002575">
    <property type="entry name" value="Aminoglycoside_PTrfase"/>
</dbReference>
<comment type="caution">
    <text evidence="10">The sequence shown here is derived from an EMBL/GenBank/DDBJ whole genome shotgun (WGS) entry which is preliminary data.</text>
</comment>
<evidence type="ECO:0000256" key="8">
    <source>
        <dbReference type="ARBA" id="ARBA00040505"/>
    </source>
</evidence>
<dbReference type="SUPFAM" id="SSF56112">
    <property type="entry name" value="Protein kinase-like (PK-like)"/>
    <property type="match status" value="1"/>
</dbReference>
<evidence type="ECO:0000313" key="11">
    <source>
        <dbReference type="Proteomes" id="UP000322110"/>
    </source>
</evidence>
<feature type="domain" description="Aminoglycoside phosphotransferase" evidence="9">
    <location>
        <begin position="50"/>
        <end position="278"/>
    </location>
</feature>
<comment type="catalytic activity">
    <reaction evidence="5">
        <text>(5R)-5-hydroxy-L-lysine + GTP = (5R)-5-phosphooxy-L-lysine + GDP + H(+)</text>
        <dbReference type="Rhea" id="RHEA:19049"/>
        <dbReference type="ChEBI" id="CHEBI:15378"/>
        <dbReference type="ChEBI" id="CHEBI:37565"/>
        <dbReference type="ChEBI" id="CHEBI:57882"/>
        <dbReference type="ChEBI" id="CHEBI:58189"/>
        <dbReference type="ChEBI" id="CHEBI:58357"/>
        <dbReference type="EC" id="2.7.1.81"/>
    </reaction>
</comment>
<evidence type="ECO:0000313" key="10">
    <source>
        <dbReference type="EMBL" id="KAA2215050.1"/>
    </source>
</evidence>
<dbReference type="Gene3D" id="3.90.1200.10">
    <property type="match status" value="1"/>
</dbReference>
<dbReference type="InterPro" id="IPR050249">
    <property type="entry name" value="Pseudomonas-type_ThrB"/>
</dbReference>
<evidence type="ECO:0000256" key="5">
    <source>
        <dbReference type="ARBA" id="ARBA00036820"/>
    </source>
</evidence>
<protein>
    <recommendedName>
        <fullName evidence="8">Hydroxylysine kinase</fullName>
        <ecNumber evidence="7">2.7.1.81</ecNumber>
    </recommendedName>
</protein>
<dbReference type="PANTHER" id="PTHR21064">
    <property type="entry name" value="AMINOGLYCOSIDE PHOSPHOTRANSFERASE DOMAIN-CONTAINING PROTEIN-RELATED"/>
    <property type="match status" value="1"/>
</dbReference>
<dbReference type="RefSeq" id="WP_149811002.1">
    <property type="nucleotide sequence ID" value="NZ_VUKA01000001.1"/>
</dbReference>
<name>A0A5B2TMY8_9PROT</name>
<evidence type="ECO:0000256" key="1">
    <source>
        <dbReference type="ARBA" id="ARBA00004496"/>
    </source>
</evidence>
<comment type="subcellular location">
    <subcellularLocation>
        <location evidence="1">Cytoplasm</location>
    </subcellularLocation>
</comment>
<dbReference type="Proteomes" id="UP000322110">
    <property type="component" value="Unassembled WGS sequence"/>
</dbReference>
<dbReference type="AlphaFoldDB" id="A0A5B2TMY8"/>
<dbReference type="Pfam" id="PF01636">
    <property type="entry name" value="APH"/>
    <property type="match status" value="1"/>
</dbReference>
<evidence type="ECO:0000256" key="6">
    <source>
        <dbReference type="ARBA" id="ARBA00037368"/>
    </source>
</evidence>
<keyword evidence="2" id="KW-0963">Cytoplasm</keyword>
<dbReference type="EMBL" id="VUKA01000001">
    <property type="protein sequence ID" value="KAA2215050.1"/>
    <property type="molecule type" value="Genomic_DNA"/>
</dbReference>
<keyword evidence="4" id="KW-0418">Kinase</keyword>
<evidence type="ECO:0000256" key="3">
    <source>
        <dbReference type="ARBA" id="ARBA00022679"/>
    </source>
</evidence>
<keyword evidence="3 10" id="KW-0808">Transferase</keyword>
<sequence>MLPDEDGTLNWDQDRLGALLDAPPLPVTEAEAEALAEQHFGQQGQAVPLGGERDRNFHLRAGDEAGFVLKVIHPAEDAAVSAFHSLALEHLARSDPSLPVPRLHRPVAGPGTEAIWQPEGRPACRLRLLDYLPGRPLHLTAPGPAQRRAVGACLARLDLAFQGFTHPAERHPLMWDIQHALRLRGFLAHLPQVGDRGVAAAMLDRFERHVLPVLPRLRMQVIHNDFNPHNILADPADDAAIAGIIDFGDMVRAPLVQDLATACAYQMQPEGHPLAAAAELAQAFHAHCPLQPEEIAILADLIGTRLTVSVAISSWRAARQPENASYILRNYNRALSGLRRLGVLPRDEAQRFLKERLAA</sequence>
<gene>
    <name evidence="10" type="ORF">F0Q34_05125</name>
</gene>
<dbReference type="GO" id="GO:0005737">
    <property type="term" value="C:cytoplasm"/>
    <property type="evidence" value="ECO:0007669"/>
    <property type="project" value="UniProtKB-SubCell"/>
</dbReference>
<dbReference type="GO" id="GO:0047992">
    <property type="term" value="F:hydroxylysine kinase activity"/>
    <property type="evidence" value="ECO:0007669"/>
    <property type="project" value="UniProtKB-EC"/>
</dbReference>
<accession>A0A5B2TMY8</accession>
<dbReference type="OrthoDB" id="156345at2"/>
<organism evidence="10 11">
    <name type="scientific">Teichococcus oryzae</name>
    <dbReference type="NCBI Taxonomy" id="1608942"/>
    <lineage>
        <taxon>Bacteria</taxon>
        <taxon>Pseudomonadati</taxon>
        <taxon>Pseudomonadota</taxon>
        <taxon>Alphaproteobacteria</taxon>
        <taxon>Acetobacterales</taxon>
        <taxon>Roseomonadaceae</taxon>
        <taxon>Roseomonas</taxon>
    </lineage>
</organism>
<evidence type="ECO:0000256" key="7">
    <source>
        <dbReference type="ARBA" id="ARBA00038873"/>
    </source>
</evidence>
<dbReference type="PANTHER" id="PTHR21064:SF1">
    <property type="entry name" value="HYDROXYLYSINE KINASE"/>
    <property type="match status" value="1"/>
</dbReference>
<comment type="function">
    <text evidence="6">Catalyzes the GTP-dependent phosphorylation of 5-hydroxy-L-lysine.</text>
</comment>
<dbReference type="EC" id="2.7.1.81" evidence="7"/>
<reference evidence="10 11" key="1">
    <citation type="journal article" date="2015" name="Int. J. Syst. Evol. Microbiol.">
        <title>Roseomonas oryzae sp. nov., isolated from paddy rhizosphere soil.</title>
        <authorList>
            <person name="Ramaprasad E.V."/>
            <person name="Sasikala Ch."/>
            <person name="Ramana Ch.V."/>
        </authorList>
    </citation>
    <scope>NUCLEOTIDE SEQUENCE [LARGE SCALE GENOMIC DNA]</scope>
    <source>
        <strain evidence="10 11">KCTC 42542</strain>
    </source>
</reference>